<dbReference type="InterPro" id="IPR024768">
    <property type="entry name" value="Marf1"/>
</dbReference>
<protein>
    <recommendedName>
        <fullName evidence="3">NYN domain-containing protein</fullName>
    </recommendedName>
</protein>
<accession>A0ABQ8AUD4</accession>
<name>A0ABQ8AUD4_BRANA</name>
<dbReference type="PANTHER" id="PTHR14379:SF51">
    <property type="entry name" value="NYN DOMAIN-CONTAINING PROTEIN"/>
    <property type="match status" value="1"/>
</dbReference>
<evidence type="ECO:0000313" key="1">
    <source>
        <dbReference type="EMBL" id="KAH0896112.1"/>
    </source>
</evidence>
<keyword evidence="2" id="KW-1185">Reference proteome</keyword>
<gene>
    <name evidence="1" type="ORF">HID58_045680</name>
</gene>
<dbReference type="PANTHER" id="PTHR14379">
    <property type="entry name" value="LIMKAIN B LKAP"/>
    <property type="match status" value="1"/>
</dbReference>
<comment type="caution">
    <text evidence="1">The sequence shown here is derived from an EMBL/GenBank/DDBJ whole genome shotgun (WGS) entry which is preliminary data.</text>
</comment>
<evidence type="ECO:0000313" key="2">
    <source>
        <dbReference type="Proteomes" id="UP000824890"/>
    </source>
</evidence>
<sequence>MPTRLLEIQGLKNMRGSALQIYLSASGRRINKKKKENPSLTQTILASESFRSDPHRGTMDEPYSRYDLSDPFSDPDFMNDLLINFISPDATYSEYLAITRVLFNIVGFIGIHPVSKPHYGNWLTPVESRKNIILWHRPGGDPNYGTLDDEAIIPFDSRNNTYFFWNMDDYPVPVDTDLATVRKNIITALRLMGFAWSVDICVDCKQPENVEQVLQGRGITYLPNFTGAYRKVKAVPTLDMTLYMLLLAEDTAPEHANVAVIVKPDSDPNSDLRRVLHCLASRGHNVLLVMPPPDEEFNFKPIRLVKGSRTVIFWDAMDCPFPLSLSPDQIFEKIRSALVGRGYSDNITVWAYVDEYRKWSWRDKYLGDKTWDSSIYFLPGGDKDSRRIRMLNDIHLLSRDAPLKNHGGSLILVSDHFFHDPYYMEMFKHNMESKRYACVLISNMSDNLSEWPGAIDRALHFGVERRVLKLTSMLQVPGG</sequence>
<reference evidence="1 2" key="1">
    <citation type="submission" date="2021-05" db="EMBL/GenBank/DDBJ databases">
        <title>Genome Assembly of Synthetic Allotetraploid Brassica napus Reveals Homoeologous Exchanges between Subgenomes.</title>
        <authorList>
            <person name="Davis J.T."/>
        </authorList>
    </citation>
    <scope>NUCLEOTIDE SEQUENCE [LARGE SCALE GENOMIC DNA]</scope>
    <source>
        <strain evidence="2">cv. Da-Ae</strain>
        <tissue evidence="1">Seedling</tissue>
    </source>
</reference>
<proteinExistence type="predicted"/>
<evidence type="ECO:0008006" key="3">
    <source>
        <dbReference type="Google" id="ProtNLM"/>
    </source>
</evidence>
<dbReference type="EMBL" id="JAGKQM010000012">
    <property type="protein sequence ID" value="KAH0896112.1"/>
    <property type="molecule type" value="Genomic_DNA"/>
</dbReference>
<dbReference type="Proteomes" id="UP000824890">
    <property type="component" value="Unassembled WGS sequence"/>
</dbReference>
<organism evidence="1 2">
    <name type="scientific">Brassica napus</name>
    <name type="common">Rape</name>
    <dbReference type="NCBI Taxonomy" id="3708"/>
    <lineage>
        <taxon>Eukaryota</taxon>
        <taxon>Viridiplantae</taxon>
        <taxon>Streptophyta</taxon>
        <taxon>Embryophyta</taxon>
        <taxon>Tracheophyta</taxon>
        <taxon>Spermatophyta</taxon>
        <taxon>Magnoliopsida</taxon>
        <taxon>eudicotyledons</taxon>
        <taxon>Gunneridae</taxon>
        <taxon>Pentapetalae</taxon>
        <taxon>rosids</taxon>
        <taxon>malvids</taxon>
        <taxon>Brassicales</taxon>
        <taxon>Brassicaceae</taxon>
        <taxon>Brassiceae</taxon>
        <taxon>Brassica</taxon>
    </lineage>
</organism>